<dbReference type="Proteomes" id="UP000504756">
    <property type="component" value="Unassembled WGS sequence"/>
</dbReference>
<sequence>MPHIQLTENVLDSTQSGPPFFNLKNYKFLISDFPTLMVQESVHLKSLQ</sequence>
<accession>A0A6L2ZTK6</accession>
<organism evidence="1 2">
    <name type="scientific">Lactococcus garvieae</name>
    <dbReference type="NCBI Taxonomy" id="1363"/>
    <lineage>
        <taxon>Bacteria</taxon>
        <taxon>Bacillati</taxon>
        <taxon>Bacillota</taxon>
        <taxon>Bacilli</taxon>
        <taxon>Lactobacillales</taxon>
        <taxon>Streptococcaceae</taxon>
        <taxon>Lactococcus</taxon>
    </lineage>
</organism>
<reference evidence="1 2" key="1">
    <citation type="submission" date="2020-06" db="EMBL/GenBank/DDBJ databases">
        <title>Draft genome sequence of Lactic acid bacteria from Okinawan-style tofu.</title>
        <authorList>
            <person name="Takara I."/>
            <person name="Ikematsu S."/>
        </authorList>
    </citation>
    <scope>NUCLEOTIDE SEQUENCE [LARGE SCALE GENOMIC DNA]</scope>
    <source>
        <strain evidence="2">lg38</strain>
    </source>
</reference>
<evidence type="ECO:0000313" key="1">
    <source>
        <dbReference type="EMBL" id="GFO51116.1"/>
    </source>
</evidence>
<gene>
    <name evidence="1" type="ORF">ikelab_03910</name>
</gene>
<name>A0A6L2ZTK6_9LACT</name>
<comment type="caution">
    <text evidence="1">The sequence shown here is derived from an EMBL/GenBank/DDBJ whole genome shotgun (WGS) entry which is preliminary data.</text>
</comment>
<proteinExistence type="predicted"/>
<dbReference type="EMBL" id="BLXU01000002">
    <property type="protein sequence ID" value="GFO51116.1"/>
    <property type="molecule type" value="Genomic_DNA"/>
</dbReference>
<protein>
    <submittedName>
        <fullName evidence="1">Uncharacterized protein</fullName>
    </submittedName>
</protein>
<evidence type="ECO:0000313" key="2">
    <source>
        <dbReference type="Proteomes" id="UP000504756"/>
    </source>
</evidence>
<dbReference type="AlphaFoldDB" id="A0A6L2ZTK6"/>